<reference evidence="3" key="1">
    <citation type="submission" date="2010-06" db="EMBL/GenBank/DDBJ databases">
        <authorList>
            <person name="Jiang H."/>
            <person name="Abraham K."/>
            <person name="Ali S."/>
            <person name="Alsbrooks S.L."/>
            <person name="Anim B.N."/>
            <person name="Anosike U.S."/>
            <person name="Attaway T."/>
            <person name="Bandaranaike D.P."/>
            <person name="Battles P.K."/>
            <person name="Bell S.N."/>
            <person name="Bell A.V."/>
            <person name="Beltran B."/>
            <person name="Bickham C."/>
            <person name="Bustamante Y."/>
            <person name="Caleb T."/>
            <person name="Canada A."/>
            <person name="Cardenas V."/>
            <person name="Carter K."/>
            <person name="Chacko J."/>
            <person name="Chandrabose M.N."/>
            <person name="Chavez D."/>
            <person name="Chavez A."/>
            <person name="Chen L."/>
            <person name="Chu H.-S."/>
            <person name="Claassen K.J."/>
            <person name="Cockrell R."/>
            <person name="Collins M."/>
            <person name="Cooper J.A."/>
            <person name="Cree A."/>
            <person name="Curry S.M."/>
            <person name="Da Y."/>
            <person name="Dao M.D."/>
            <person name="Das B."/>
            <person name="Davila M.-L."/>
            <person name="Davy-Carroll L."/>
            <person name="Denson S."/>
            <person name="Dinh H."/>
            <person name="Ebong V.E."/>
            <person name="Edwards J.R."/>
            <person name="Egan A."/>
            <person name="El-Daye J."/>
            <person name="Escobedo L."/>
            <person name="Fernandez S."/>
            <person name="Fernando P.R."/>
            <person name="Flagg N."/>
            <person name="Forbes L.D."/>
            <person name="Fowler R.G."/>
            <person name="Fu Q."/>
            <person name="Gabisi R.A."/>
            <person name="Ganer J."/>
            <person name="Garbino Pronczuk A."/>
            <person name="Garcia R.M."/>
            <person name="Garner T."/>
            <person name="Garrett T.E."/>
            <person name="Gonzalez D.A."/>
            <person name="Hamid H."/>
            <person name="Hawkins E.S."/>
            <person name="Hirani K."/>
            <person name="Hogues M.E."/>
            <person name="Hollins B."/>
            <person name="Hsiao C.-H."/>
            <person name="Jabil R."/>
            <person name="James M.L."/>
            <person name="Jhangiani S.N."/>
            <person name="Johnson B."/>
            <person name="Johnson Q."/>
            <person name="Joshi V."/>
            <person name="Kalu J.B."/>
            <person name="Kam C."/>
            <person name="Kashfia A."/>
            <person name="Keebler J."/>
            <person name="Kisamo H."/>
            <person name="Kovar C.L."/>
            <person name="Lago L.A."/>
            <person name="Lai C.-Y."/>
            <person name="Laidlaw J."/>
            <person name="Lara F."/>
            <person name="Le T.-K."/>
            <person name="Lee S.L."/>
            <person name="Legall F.H."/>
            <person name="Lemon S.J."/>
            <person name="Lewis L.R."/>
            <person name="Li B."/>
            <person name="Liu Y."/>
            <person name="Liu Y.-S."/>
            <person name="Lopez J."/>
            <person name="Lozado R.J."/>
            <person name="Lu J."/>
            <person name="Madu R.C."/>
            <person name="Maheshwari M."/>
            <person name="Maheshwari R."/>
            <person name="Malloy K."/>
            <person name="Martinez E."/>
            <person name="Mathew T."/>
            <person name="Mercado I.C."/>
            <person name="Mercado C."/>
            <person name="Meyer B."/>
            <person name="Montgomery K."/>
            <person name="Morgan M.B."/>
            <person name="Munidasa M."/>
            <person name="Nazareth L.V."/>
            <person name="Nelson J."/>
            <person name="Ng B.M."/>
            <person name="Nguyen N.B."/>
            <person name="Nguyen P.Q."/>
            <person name="Nguyen T."/>
            <person name="Obregon M."/>
            <person name="Okwuonu G.O."/>
            <person name="Onwere C.G."/>
            <person name="Orozco G."/>
            <person name="Parra A."/>
            <person name="Patel S."/>
            <person name="Patil S."/>
            <person name="Perez A."/>
            <person name="Perez Y."/>
            <person name="Pham C."/>
            <person name="Primus E.L."/>
            <person name="Pu L.-L."/>
            <person name="Puazo M."/>
            <person name="Qin X."/>
            <person name="Quiroz J.B."/>
            <person name="Reese J."/>
            <person name="Richards S."/>
            <person name="Rives C.M."/>
            <person name="Robberts R."/>
            <person name="Ruiz S.J."/>
            <person name="Ruiz M.J."/>
            <person name="Santibanez J."/>
            <person name="Schneider B.W."/>
            <person name="Sisson I."/>
            <person name="Smith M."/>
            <person name="Sodergren E."/>
            <person name="Song X.-Z."/>
            <person name="Song B.B."/>
            <person name="Summersgill H."/>
            <person name="Thelus R."/>
            <person name="Thornton R.D."/>
            <person name="Trejos Z.Y."/>
            <person name="Usmani K."/>
            <person name="Vattathil S."/>
            <person name="Villasana D."/>
            <person name="Walker D.L."/>
            <person name="Wang S."/>
            <person name="Wang K."/>
            <person name="White C.S."/>
            <person name="Williams A.C."/>
            <person name="Williamson J."/>
            <person name="Wilson K."/>
            <person name="Woghiren I.O."/>
            <person name="Woodworth J.R."/>
            <person name="Worley K.C."/>
            <person name="Wright R.A."/>
            <person name="Wu W."/>
            <person name="Young L."/>
            <person name="Zhang L."/>
            <person name="Zhang J."/>
            <person name="Zhu Y."/>
            <person name="Muzny D.M."/>
            <person name="Weinstock G."/>
            <person name="Gibbs R.A."/>
        </authorList>
    </citation>
    <scope>NUCLEOTIDE SEQUENCE [LARGE SCALE GENOMIC DNA]</scope>
    <source>
        <strain evidence="3">LSR1</strain>
    </source>
</reference>
<dbReference type="AlphaFoldDB" id="A0A8R2B9H9"/>
<dbReference type="EnsemblMetazoa" id="XM_008189233.1">
    <property type="protein sequence ID" value="XP_008187455.1"/>
    <property type="gene ID" value="LOC103310562"/>
</dbReference>
<dbReference type="Proteomes" id="UP000007819">
    <property type="component" value="Chromosome X"/>
</dbReference>
<dbReference type="GeneID" id="103310562"/>
<protein>
    <submittedName>
        <fullName evidence="2">Uncharacterized protein</fullName>
    </submittedName>
</protein>
<dbReference type="KEGG" id="api:103310562"/>
<evidence type="ECO:0000313" key="2">
    <source>
        <dbReference type="EnsemblMetazoa" id="XP_008187455.1"/>
    </source>
</evidence>
<keyword evidence="1" id="KW-0732">Signal</keyword>
<evidence type="ECO:0000256" key="1">
    <source>
        <dbReference type="SAM" id="SignalP"/>
    </source>
</evidence>
<evidence type="ECO:0000313" key="3">
    <source>
        <dbReference type="Proteomes" id="UP000007819"/>
    </source>
</evidence>
<reference evidence="2" key="2">
    <citation type="submission" date="2022-06" db="UniProtKB">
        <authorList>
            <consortium name="EnsemblMetazoa"/>
        </authorList>
    </citation>
    <scope>IDENTIFICATION</scope>
</reference>
<dbReference type="Gene3D" id="3.30.70.2800">
    <property type="match status" value="1"/>
</dbReference>
<keyword evidence="3" id="KW-1185">Reference proteome</keyword>
<feature type="chain" id="PRO_5035862601" evidence="1">
    <location>
        <begin position="19"/>
        <end position="133"/>
    </location>
</feature>
<dbReference type="Pfam" id="PF13164">
    <property type="entry name" value="Diedel"/>
    <property type="match status" value="1"/>
</dbReference>
<dbReference type="RefSeq" id="XP_008187455.1">
    <property type="nucleotide sequence ID" value="XM_008189233.1"/>
</dbReference>
<organism evidence="2 3">
    <name type="scientific">Acyrthosiphon pisum</name>
    <name type="common">Pea aphid</name>
    <dbReference type="NCBI Taxonomy" id="7029"/>
    <lineage>
        <taxon>Eukaryota</taxon>
        <taxon>Metazoa</taxon>
        <taxon>Ecdysozoa</taxon>
        <taxon>Arthropoda</taxon>
        <taxon>Hexapoda</taxon>
        <taxon>Insecta</taxon>
        <taxon>Pterygota</taxon>
        <taxon>Neoptera</taxon>
        <taxon>Paraneoptera</taxon>
        <taxon>Hemiptera</taxon>
        <taxon>Sternorrhyncha</taxon>
        <taxon>Aphidomorpha</taxon>
        <taxon>Aphidoidea</taxon>
        <taxon>Aphididae</taxon>
        <taxon>Macrosiphini</taxon>
        <taxon>Acyrthosiphon</taxon>
    </lineage>
</organism>
<dbReference type="InterPro" id="IPR025061">
    <property type="entry name" value="Diedel"/>
</dbReference>
<accession>A0A8R2B9H9</accession>
<name>A0A8R2B9H9_ACYPI</name>
<sequence>MNSLLCVSVSLLLVLLQSLEINSECCNLQSSVKYTPKGDYTCEEAVPMGQRSLLCLLPRCCVVNHMCHDAKVYPGFYCSSGTCNAVGCNCDGPCIDGDHKTLADHFRLLYPNAEYGYETVSVKNTRAITGFII</sequence>
<feature type="signal peptide" evidence="1">
    <location>
        <begin position="1"/>
        <end position="18"/>
    </location>
</feature>
<proteinExistence type="predicted"/>